<keyword evidence="2" id="KW-1133">Transmembrane helix</keyword>
<dbReference type="RefSeq" id="XP_012821195.2">
    <property type="nucleotide sequence ID" value="XM_012965741.3"/>
</dbReference>
<feature type="signal peptide" evidence="3">
    <location>
        <begin position="1"/>
        <end position="25"/>
    </location>
</feature>
<evidence type="ECO:0000256" key="1">
    <source>
        <dbReference type="SAM" id="MobiDB-lite"/>
    </source>
</evidence>
<keyword evidence="2" id="KW-0812">Transmembrane</keyword>
<protein>
    <submittedName>
        <fullName evidence="5">Uncharacterized protein LOC105947715</fullName>
    </submittedName>
</protein>
<name>A0A8J0SHG2_XENTR</name>
<keyword evidence="4" id="KW-1185">Reference proteome</keyword>
<keyword evidence="3" id="KW-0732">Signal</keyword>
<keyword evidence="2" id="KW-0472">Membrane</keyword>
<dbReference type="GeneID" id="105947715"/>
<reference evidence="5" key="1">
    <citation type="submission" date="2025-08" db="UniProtKB">
        <authorList>
            <consortium name="RefSeq"/>
        </authorList>
    </citation>
    <scope>IDENTIFICATION</scope>
    <source>
        <strain evidence="5">Nigerian</strain>
        <tissue evidence="5">Liver and blood</tissue>
    </source>
</reference>
<proteinExistence type="predicted"/>
<evidence type="ECO:0000313" key="6">
    <source>
        <dbReference type="Xenbase" id="XB-GENE-29089687"/>
    </source>
</evidence>
<dbReference type="Proteomes" id="UP000008143">
    <property type="component" value="Chromosome 4"/>
</dbReference>
<sequence length="215" mass="24667">MMSKVMASLQAMIILLILSLFLTEAFPTETPKGSWRAAVIKETYELGRIAAASLVFIVLIILLSIIIVWLKWKIKMKISDERLQTSSKDALTMTETAHEEHELQEVIVIGPKKTEEKKDEEATNAKLKKTEKEEEADMMKIKDKEETDTRKNTLAKDKEDDQRGEPADTDVEYGLEENKKKETEIVGNKKPKKKRLKKAFFFCAPLIKKIQGRKK</sequence>
<evidence type="ECO:0000313" key="4">
    <source>
        <dbReference type="Proteomes" id="UP000008143"/>
    </source>
</evidence>
<evidence type="ECO:0000256" key="3">
    <source>
        <dbReference type="SAM" id="SignalP"/>
    </source>
</evidence>
<gene>
    <name evidence="5 6" type="primary">LOC105947715</name>
</gene>
<dbReference type="KEGG" id="xtr:105947715"/>
<organism evidence="4 5">
    <name type="scientific">Xenopus tropicalis</name>
    <name type="common">Western clawed frog</name>
    <name type="synonym">Silurana tropicalis</name>
    <dbReference type="NCBI Taxonomy" id="8364"/>
    <lineage>
        <taxon>Eukaryota</taxon>
        <taxon>Metazoa</taxon>
        <taxon>Chordata</taxon>
        <taxon>Craniata</taxon>
        <taxon>Vertebrata</taxon>
        <taxon>Euteleostomi</taxon>
        <taxon>Amphibia</taxon>
        <taxon>Batrachia</taxon>
        <taxon>Anura</taxon>
        <taxon>Pipoidea</taxon>
        <taxon>Pipidae</taxon>
        <taxon>Xenopodinae</taxon>
        <taxon>Xenopus</taxon>
        <taxon>Silurana</taxon>
    </lineage>
</organism>
<dbReference type="AGR" id="Xenbase:XB-GENE-29089687"/>
<accession>A0A8J0SHG2</accession>
<evidence type="ECO:0000256" key="2">
    <source>
        <dbReference type="SAM" id="Phobius"/>
    </source>
</evidence>
<dbReference type="AlphaFoldDB" id="A0A8J0SHG2"/>
<dbReference type="OrthoDB" id="10638083at2759"/>
<evidence type="ECO:0000313" key="5">
    <source>
        <dbReference type="RefSeq" id="XP_012821195.2"/>
    </source>
</evidence>
<feature type="transmembrane region" description="Helical" evidence="2">
    <location>
        <begin position="49"/>
        <end position="70"/>
    </location>
</feature>
<feature type="chain" id="PRO_5035309782" evidence="3">
    <location>
        <begin position="26"/>
        <end position="215"/>
    </location>
</feature>
<feature type="compositionally biased region" description="Basic and acidic residues" evidence="1">
    <location>
        <begin position="114"/>
        <end position="166"/>
    </location>
</feature>
<feature type="region of interest" description="Disordered" evidence="1">
    <location>
        <begin position="114"/>
        <end position="176"/>
    </location>
</feature>
<dbReference type="Xenbase" id="XB-GENE-29089687">
    <property type="gene designation" value="LOC105947715"/>
</dbReference>
<dbReference type="OMA" id="FCAPLIK"/>